<feature type="domain" description="Transposase InsH N-terminal" evidence="3">
    <location>
        <begin position="28"/>
        <end position="119"/>
    </location>
</feature>
<sequence length="461" mass="51067">MLLHNREPEPMSRFVPVDRDTAYLLPPSVDEWLPTDHLARFVVEVIEQLDLGDLARQYAGRGSAAHHPAVLLGLLIDGYANGVHSSRKIERATYDSVAFRFVAANTHPDHDTLATFRRRFLKEVEALFVQVLVLAREMKLLKLGHIALDGTKIDANASKHKALSWAHANKIEAQLRQEVQTLLALAENSDRATVPDGMDVPAEIALRADRLSAIAQAKAKIEQRASERHQVEQQEYEAKTAKRQAQREAGKKPRGKDPEPPEAGPRSSDQVNLTDEESRIMPVSGGGFEQSYNAQAGVDIATMMVITQHVSQASNDKREVVPTLQQIQALPAVLGEVHTLITDNGFFSQANVIACNDAGIEPLLALKRESHHTPVMGRFAPDVPEPQTTDPLVQMAHRLGTQAGRALYGLRKQTVEPVFGIIKQVMGWRQMSMRGLAKAQGEWSLVTMAWNIKRMHVLRAA</sequence>
<dbReference type="InterPro" id="IPR002559">
    <property type="entry name" value="Transposase_11"/>
</dbReference>
<name>A0ABP1Z7M0_THIA3</name>
<dbReference type="Pfam" id="PF05598">
    <property type="entry name" value="DUF772"/>
    <property type="match status" value="1"/>
</dbReference>
<comment type="caution">
    <text evidence="4">The sequence shown here is derived from an EMBL/GenBank/DDBJ whole genome shotgun (WGS) entry which is preliminary data.</text>
</comment>
<feature type="compositionally biased region" description="Basic and acidic residues" evidence="1">
    <location>
        <begin position="225"/>
        <end position="259"/>
    </location>
</feature>
<keyword evidence="5" id="KW-1185">Reference proteome</keyword>
<dbReference type="EMBL" id="CTRI01000012">
    <property type="protein sequence ID" value="CQR31928.1"/>
    <property type="molecule type" value="Genomic_DNA"/>
</dbReference>
<protein>
    <submittedName>
        <fullName evidence="4">Transposase</fullName>
    </submittedName>
</protein>
<dbReference type="PANTHER" id="PTHR33408">
    <property type="entry name" value="TRANSPOSASE"/>
    <property type="match status" value="1"/>
</dbReference>
<gene>
    <name evidence="4" type="ORF">THICB1_20023</name>
</gene>
<feature type="region of interest" description="Disordered" evidence="1">
    <location>
        <begin position="225"/>
        <end position="275"/>
    </location>
</feature>
<proteinExistence type="predicted"/>
<accession>A0ABP1Z7M0</accession>
<evidence type="ECO:0000259" key="2">
    <source>
        <dbReference type="Pfam" id="PF01609"/>
    </source>
</evidence>
<dbReference type="InterPro" id="IPR047629">
    <property type="entry name" value="IS1182_transpos"/>
</dbReference>
<evidence type="ECO:0000313" key="4">
    <source>
        <dbReference type="EMBL" id="CQR31928.1"/>
    </source>
</evidence>
<feature type="domain" description="Transposase IS4-like" evidence="2">
    <location>
        <begin position="285"/>
        <end position="452"/>
    </location>
</feature>
<evidence type="ECO:0000313" key="5">
    <source>
        <dbReference type="Proteomes" id="UP000078599"/>
    </source>
</evidence>
<evidence type="ECO:0000259" key="3">
    <source>
        <dbReference type="Pfam" id="PF05598"/>
    </source>
</evidence>
<organism evidence="4 5">
    <name type="scientific">Thiomonas arsenitoxydans (strain DSM 22701 / CIP 110005 / 3As)</name>
    <dbReference type="NCBI Taxonomy" id="426114"/>
    <lineage>
        <taxon>Bacteria</taxon>
        <taxon>Pseudomonadati</taxon>
        <taxon>Pseudomonadota</taxon>
        <taxon>Betaproteobacteria</taxon>
        <taxon>Burkholderiales</taxon>
        <taxon>Thiomonas</taxon>
    </lineage>
</organism>
<dbReference type="NCBIfam" id="NF033551">
    <property type="entry name" value="transpos_IS1182"/>
    <property type="match status" value="1"/>
</dbReference>
<evidence type="ECO:0000256" key="1">
    <source>
        <dbReference type="SAM" id="MobiDB-lite"/>
    </source>
</evidence>
<dbReference type="PANTHER" id="PTHR33408:SF4">
    <property type="entry name" value="TRANSPOSASE DDE DOMAIN-CONTAINING PROTEIN"/>
    <property type="match status" value="1"/>
</dbReference>
<dbReference type="InterPro" id="IPR008490">
    <property type="entry name" value="Transposase_InsH_N"/>
</dbReference>
<reference evidence="4 5" key="1">
    <citation type="submission" date="2015-03" db="EMBL/GenBank/DDBJ databases">
        <authorList>
            <person name="Regsiter A."/>
            <person name="william w."/>
        </authorList>
    </citation>
    <scope>NUCLEOTIDE SEQUENCE [LARGE SCALE GENOMIC DNA]</scope>
    <source>
        <strain evidence="4 5">CB1</strain>
    </source>
</reference>
<dbReference type="Proteomes" id="UP000078599">
    <property type="component" value="Unassembled WGS sequence"/>
</dbReference>
<dbReference type="Pfam" id="PF01609">
    <property type="entry name" value="DDE_Tnp_1"/>
    <property type="match status" value="1"/>
</dbReference>